<feature type="transmembrane region" description="Helical" evidence="1">
    <location>
        <begin position="272"/>
        <end position="294"/>
    </location>
</feature>
<evidence type="ECO:0000313" key="3">
    <source>
        <dbReference type="Proteomes" id="UP000664096"/>
    </source>
</evidence>
<protein>
    <submittedName>
        <fullName evidence="2">BatD family protein</fullName>
    </submittedName>
</protein>
<comment type="caution">
    <text evidence="2">The sequence shown here is derived from an EMBL/GenBank/DDBJ whole genome shotgun (WGS) entry which is preliminary data.</text>
</comment>
<dbReference type="PANTHER" id="PTHR40940:SF1">
    <property type="entry name" value="PROTEIN BATD"/>
    <property type="match status" value="1"/>
</dbReference>
<proteinExistence type="predicted"/>
<keyword evidence="1" id="KW-1133">Transmembrane helix</keyword>
<dbReference type="Proteomes" id="UP000664096">
    <property type="component" value="Unassembled WGS sequence"/>
</dbReference>
<dbReference type="RefSeq" id="WP_207141310.1">
    <property type="nucleotide sequence ID" value="NZ_JAEKJZ010000002.1"/>
</dbReference>
<gene>
    <name evidence="2" type="ORF">JF539_14140</name>
</gene>
<evidence type="ECO:0000256" key="1">
    <source>
        <dbReference type="SAM" id="Phobius"/>
    </source>
</evidence>
<evidence type="ECO:0000313" key="2">
    <source>
        <dbReference type="EMBL" id="MBN9671485.1"/>
    </source>
</evidence>
<keyword evidence="1" id="KW-0812">Transmembrane</keyword>
<sequence>MVIRLAFLLLVLTGAARAESLRLVVPDGIRPVVGEMIAVTIRGEYTRRITLETLIFPDSEAYDWVQLARDSWKEERVKGRAVLVFQRRIALFPRQAGSLEIGPVTHELTVVAGNGGRETLEVHAEPLTLQVAPFPGKSAPLSARSLTVEDELSASPGELRDGETLIRKVTIHADGTLPHLLPPRPEIREPWLISFTGPEVREIQLSVDGPRASVAWEWHLRPKTGEPGVLPPIEIPWFDTGTRTLRTAEIPAIPFGYASFEANRAGSERLPALYLTAAFCVVGGGLLIGLGYILTGTSLSRKEGVLRLLRRWSPFDPTRHALAAAARQDDLPALRSAVERYLSRRRTLGLVEVEDATEDLDRAIFARPETRSSFNAKRYVKGLLKRKGRLRGRSSTGL</sequence>
<dbReference type="AlphaFoldDB" id="A0A939EGT5"/>
<dbReference type="InterPro" id="IPR025738">
    <property type="entry name" value="BatD"/>
</dbReference>
<name>A0A939EGT5_9HYPH</name>
<accession>A0A939EGT5</accession>
<dbReference type="PANTHER" id="PTHR40940">
    <property type="entry name" value="PROTEIN BATD-RELATED"/>
    <property type="match status" value="1"/>
</dbReference>
<reference evidence="2" key="1">
    <citation type="submission" date="2020-12" db="EMBL/GenBank/DDBJ databases">
        <title>Oil enriched cultivation method for isolating marine PHA-producing bacteria.</title>
        <authorList>
            <person name="Zheng W."/>
            <person name="Yu S."/>
            <person name="Huang Y."/>
        </authorList>
    </citation>
    <scope>NUCLEOTIDE SEQUENCE</scope>
    <source>
        <strain evidence="2">SY-2-12</strain>
    </source>
</reference>
<keyword evidence="1" id="KW-0472">Membrane</keyword>
<dbReference type="EMBL" id="JAEKJZ010000002">
    <property type="protein sequence ID" value="MBN9671485.1"/>
    <property type="molecule type" value="Genomic_DNA"/>
</dbReference>
<organism evidence="2 3">
    <name type="scientific">Roseibium aggregatum</name>
    <dbReference type="NCBI Taxonomy" id="187304"/>
    <lineage>
        <taxon>Bacteria</taxon>
        <taxon>Pseudomonadati</taxon>
        <taxon>Pseudomonadota</taxon>
        <taxon>Alphaproteobacteria</taxon>
        <taxon>Hyphomicrobiales</taxon>
        <taxon>Stappiaceae</taxon>
        <taxon>Roseibium</taxon>
    </lineage>
</organism>